<name>A0A9Q3ZFH0_9GAMM</name>
<dbReference type="InterPro" id="IPR049945">
    <property type="entry name" value="AAA_22"/>
</dbReference>
<feature type="coiled-coil region" evidence="1">
    <location>
        <begin position="21"/>
        <end position="48"/>
    </location>
</feature>
<dbReference type="InterPro" id="IPR027417">
    <property type="entry name" value="P-loop_NTPase"/>
</dbReference>
<dbReference type="GO" id="GO:0016887">
    <property type="term" value="F:ATP hydrolysis activity"/>
    <property type="evidence" value="ECO:0007669"/>
    <property type="project" value="InterPro"/>
</dbReference>
<feature type="region of interest" description="Disordered" evidence="2">
    <location>
        <begin position="60"/>
        <end position="89"/>
    </location>
</feature>
<feature type="transmembrane region" description="Helical" evidence="3">
    <location>
        <begin position="406"/>
        <end position="424"/>
    </location>
</feature>
<evidence type="ECO:0000256" key="2">
    <source>
        <dbReference type="SAM" id="MobiDB-lite"/>
    </source>
</evidence>
<keyword evidence="4" id="KW-0732">Signal</keyword>
<comment type="caution">
    <text evidence="6">The sequence shown here is derived from an EMBL/GenBank/DDBJ whole genome shotgun (WGS) entry which is preliminary data.</text>
</comment>
<accession>A0A9Q3ZFH0</accession>
<protein>
    <submittedName>
        <fullName evidence="6">AAA family ATPase</fullName>
    </submittedName>
</protein>
<keyword evidence="3" id="KW-0812">Transmembrane</keyword>
<dbReference type="Pfam" id="PF13401">
    <property type="entry name" value="AAA_22"/>
    <property type="match status" value="1"/>
</dbReference>
<feature type="domain" description="ORC1/DEAH AAA+ ATPase" evidence="5">
    <location>
        <begin position="587"/>
        <end position="705"/>
    </location>
</feature>
<dbReference type="Proteomes" id="UP001107961">
    <property type="component" value="Unassembled WGS sequence"/>
</dbReference>
<evidence type="ECO:0000256" key="3">
    <source>
        <dbReference type="SAM" id="Phobius"/>
    </source>
</evidence>
<evidence type="ECO:0000313" key="7">
    <source>
        <dbReference type="Proteomes" id="UP001107961"/>
    </source>
</evidence>
<keyword evidence="3" id="KW-1133">Transmembrane helix</keyword>
<dbReference type="GeneID" id="94688744"/>
<feature type="chain" id="PRO_5040282152" evidence="4">
    <location>
        <begin position="23"/>
        <end position="899"/>
    </location>
</feature>
<evidence type="ECO:0000256" key="1">
    <source>
        <dbReference type="SAM" id="Coils"/>
    </source>
</evidence>
<keyword evidence="1" id="KW-0175">Coiled coil</keyword>
<proteinExistence type="predicted"/>
<evidence type="ECO:0000259" key="5">
    <source>
        <dbReference type="Pfam" id="PF13401"/>
    </source>
</evidence>
<feature type="transmembrane region" description="Helical" evidence="3">
    <location>
        <begin position="485"/>
        <end position="505"/>
    </location>
</feature>
<feature type="transmembrane region" description="Helical" evidence="3">
    <location>
        <begin position="369"/>
        <end position="385"/>
    </location>
</feature>
<dbReference type="Gene3D" id="3.40.50.300">
    <property type="entry name" value="P-loop containing nucleotide triphosphate hydrolases"/>
    <property type="match status" value="1"/>
</dbReference>
<dbReference type="SUPFAM" id="SSF52540">
    <property type="entry name" value="P-loop containing nucleoside triphosphate hydrolases"/>
    <property type="match status" value="1"/>
</dbReference>
<keyword evidence="7" id="KW-1185">Reference proteome</keyword>
<keyword evidence="3" id="KW-0472">Membrane</keyword>
<feature type="signal peptide" evidence="4">
    <location>
        <begin position="1"/>
        <end position="22"/>
    </location>
</feature>
<organism evidence="6 7">
    <name type="scientific">Alloalcanivorax xenomutans</name>
    <dbReference type="NCBI Taxonomy" id="1094342"/>
    <lineage>
        <taxon>Bacteria</taxon>
        <taxon>Pseudomonadati</taxon>
        <taxon>Pseudomonadota</taxon>
        <taxon>Gammaproteobacteria</taxon>
        <taxon>Oceanospirillales</taxon>
        <taxon>Alcanivoracaceae</taxon>
        <taxon>Alloalcanivorax</taxon>
    </lineage>
</organism>
<reference evidence="6" key="1">
    <citation type="submission" date="2022-01" db="EMBL/GenBank/DDBJ databases">
        <authorList>
            <person name="Karlyshev A.V."/>
            <person name="Jaspars M."/>
        </authorList>
    </citation>
    <scope>NUCLEOTIDE SEQUENCE</scope>
    <source>
        <strain evidence="6">AGSA3-2</strain>
    </source>
</reference>
<gene>
    <name evidence="6" type="ORF">LZG35_05100</name>
</gene>
<sequence>MGLRWFMSMAGLLLAFAGQANAATETTCAREQRQLEQWEQQTVSMDRQVEPLQRLLDGTPIAPDTLNQALGAPADAANRPPPGPITPPSLSCEQLEERLNQAVTERRGVRALLDDQRDQWFSLSRQERAAALALLEEYQSLTALETDPLVPSGPLRDHLTALIALLPPLRNQPANAARQIDVLWPPPVADIQADIPAPQRLALWRHHYETRRQQLALRSGLWQRQGVLRLWLSYAPAEWLPLLGLEARMTVDRLHQGLAQTYREWTLNREIRHYTPLVSNALAVILGLAILALVMKLGRRGRRALLRLHERLVSRAGQKRWLWNASRLLSGIAPLVPWLLLWLVIHLLAPLLDSPSTQVVRWLLPLARLYVLFGLLWLFGEWLVFRVCQSAHSYLNDAQITEASALARRQALWMMLPWALWFAVDRLIGQSLIGLLCTVLVGVCLYVAIGRLLAFRRDDYLLCLQNILPSVLDPVAERLLKGLRFGWTAPVLLPVALVNFLFHYLDMLLGELDWYLRLKARWFRLRTKGVGEDEEPVREDTSEAGKEYQKWFANQLPDDQETPFIDTGLLNAMIKAVEQWHSESVEENALLVTGEKGSGKSMAMRKLVSKMEKEQPDLRLVTVSVPPRTVTPEAVTSMIADALGESLDEGPASLVKNDEQRPPTLLILDETQNCFLARIGGLEGWQTLLTLTNARLDNLFWLVLINNQSWSYLSNVFGRDYQFRRVIKVKRWDQSEIRSLILSRHHLSKQKLRYDDLLLSSRGPEAGNMRNAEQRYFSLLWDACGGNPMVALKLWLTSIKVTPRQVLVGLPAQPSSALAAGQSGDSLMFVYAAIVSHENLSGDEIVAVTDLSENVVRSALKAGQDAGFIYKGEDSRYRVVPMWYRTVINQLNRKNLLHE</sequence>
<feature type="transmembrane region" description="Helical" evidence="3">
    <location>
        <begin position="430"/>
        <end position="449"/>
    </location>
</feature>
<dbReference type="AlphaFoldDB" id="A0A9Q3ZFH0"/>
<dbReference type="EMBL" id="JAJVKT010000005">
    <property type="protein sequence ID" value="MCE7508004.1"/>
    <property type="molecule type" value="Genomic_DNA"/>
</dbReference>
<dbReference type="RefSeq" id="WP_055100366.1">
    <property type="nucleotide sequence ID" value="NZ_CP136240.1"/>
</dbReference>
<evidence type="ECO:0000256" key="4">
    <source>
        <dbReference type="SAM" id="SignalP"/>
    </source>
</evidence>
<feature type="transmembrane region" description="Helical" evidence="3">
    <location>
        <begin position="277"/>
        <end position="298"/>
    </location>
</feature>
<feature type="transmembrane region" description="Helical" evidence="3">
    <location>
        <begin position="328"/>
        <end position="349"/>
    </location>
</feature>
<evidence type="ECO:0000313" key="6">
    <source>
        <dbReference type="EMBL" id="MCE7508004.1"/>
    </source>
</evidence>